<comment type="caution">
    <text evidence="2">The sequence shown here is derived from an EMBL/GenBank/DDBJ whole genome shotgun (WGS) entry which is preliminary data.</text>
</comment>
<dbReference type="RefSeq" id="WP_307320733.1">
    <property type="nucleotide sequence ID" value="NZ_JAUSUG010000001.1"/>
</dbReference>
<sequence>MYLLLGILSSLFIVVTIIGLFQPNWVFPWGERTRKQALFTYLPLTLMTLILFGMIGKAEAEIDMEAKIRHLQGESLQGIELTLEQLDTNFAYYEETSKLLNDQFDWLRETVLPYYETVEGIVDITDYTRHLNKFQWLQSIHEASQFGNFTSTIGISSRILSATLGEVAIHMRNLNTFTDLDEEISTSISKLKALHEEYKETKELDVLVQIDRELNTTYFPLIKELESFIQESIITFHTLATFFYQQQNIKMFASDALDAFMFWKEQEDDIDADQRLTELAENLALIENAPEEFRSRIQLDTESIMSIHSHLAVIQALEELNH</sequence>
<keyword evidence="1" id="KW-0472">Membrane</keyword>
<reference evidence="2 3" key="1">
    <citation type="submission" date="2023-07" db="EMBL/GenBank/DDBJ databases">
        <title>Genomic Encyclopedia of Type Strains, Phase IV (KMG-IV): sequencing the most valuable type-strain genomes for metagenomic binning, comparative biology and taxonomic classification.</title>
        <authorList>
            <person name="Goeker M."/>
        </authorList>
    </citation>
    <scope>NUCLEOTIDE SEQUENCE [LARGE SCALE GENOMIC DNA]</scope>
    <source>
        <strain evidence="2 3">DSM 9768</strain>
    </source>
</reference>
<proteinExistence type="predicted"/>
<feature type="transmembrane region" description="Helical" evidence="1">
    <location>
        <begin position="6"/>
        <end position="26"/>
    </location>
</feature>
<accession>A0ABT9ZPG9</accession>
<evidence type="ECO:0000313" key="3">
    <source>
        <dbReference type="Proteomes" id="UP001230005"/>
    </source>
</evidence>
<dbReference type="EMBL" id="JAUSUG010000001">
    <property type="protein sequence ID" value="MDQ0252845.1"/>
    <property type="molecule type" value="Genomic_DNA"/>
</dbReference>
<organism evidence="2 3">
    <name type="scientific">Evansella vedderi</name>
    <dbReference type="NCBI Taxonomy" id="38282"/>
    <lineage>
        <taxon>Bacteria</taxon>
        <taxon>Bacillati</taxon>
        <taxon>Bacillota</taxon>
        <taxon>Bacilli</taxon>
        <taxon>Bacillales</taxon>
        <taxon>Bacillaceae</taxon>
        <taxon>Evansella</taxon>
    </lineage>
</organism>
<dbReference type="Proteomes" id="UP001230005">
    <property type="component" value="Unassembled WGS sequence"/>
</dbReference>
<protein>
    <submittedName>
        <fullName evidence="2">Uncharacterized protein</fullName>
    </submittedName>
</protein>
<keyword evidence="3" id="KW-1185">Reference proteome</keyword>
<keyword evidence="1" id="KW-1133">Transmembrane helix</keyword>
<keyword evidence="1" id="KW-0812">Transmembrane</keyword>
<gene>
    <name evidence="2" type="ORF">J2S74_000217</name>
</gene>
<evidence type="ECO:0000256" key="1">
    <source>
        <dbReference type="SAM" id="Phobius"/>
    </source>
</evidence>
<feature type="transmembrane region" description="Helical" evidence="1">
    <location>
        <begin position="38"/>
        <end position="56"/>
    </location>
</feature>
<evidence type="ECO:0000313" key="2">
    <source>
        <dbReference type="EMBL" id="MDQ0252845.1"/>
    </source>
</evidence>
<name>A0ABT9ZPG9_9BACI</name>